<dbReference type="Proteomes" id="UP000238916">
    <property type="component" value="Unassembled WGS sequence"/>
</dbReference>
<evidence type="ECO:0000256" key="1">
    <source>
        <dbReference type="SAM" id="MobiDB-lite"/>
    </source>
</evidence>
<evidence type="ECO:0000313" key="2">
    <source>
        <dbReference type="EMBL" id="SPF31879.1"/>
    </source>
</evidence>
<protein>
    <submittedName>
        <fullName evidence="2">Uncharacterized protein</fullName>
    </submittedName>
</protein>
<dbReference type="AlphaFoldDB" id="A0A2U3JX07"/>
<reference evidence="3" key="1">
    <citation type="submission" date="2018-02" db="EMBL/GenBank/DDBJ databases">
        <authorList>
            <person name="Hausmann B."/>
        </authorList>
    </citation>
    <scope>NUCLEOTIDE SEQUENCE [LARGE SCALE GENOMIC DNA]</scope>
    <source>
        <strain evidence="3">Peat soil MAG SbF1</strain>
    </source>
</reference>
<organism evidence="2 3">
    <name type="scientific">Candidatus Desulfosporosinus infrequens</name>
    <dbReference type="NCBI Taxonomy" id="2043169"/>
    <lineage>
        <taxon>Bacteria</taxon>
        <taxon>Bacillati</taxon>
        <taxon>Bacillota</taxon>
        <taxon>Clostridia</taxon>
        <taxon>Eubacteriales</taxon>
        <taxon>Desulfitobacteriaceae</taxon>
        <taxon>Desulfosporosinus</taxon>
    </lineage>
</organism>
<proteinExistence type="predicted"/>
<name>A0A2U3JX07_9FIRM</name>
<evidence type="ECO:0000313" key="3">
    <source>
        <dbReference type="Proteomes" id="UP000238916"/>
    </source>
</evidence>
<dbReference type="EMBL" id="OMOF01000013">
    <property type="protein sequence ID" value="SPF31879.1"/>
    <property type="molecule type" value="Genomic_DNA"/>
</dbReference>
<gene>
    <name evidence="2" type="ORF">SBF1_110004</name>
</gene>
<sequence length="45" mass="5173">MNSGFDGPRENEGSSNNLEVDGYLSEIVKQENDWGRWLKEVMRQG</sequence>
<feature type="region of interest" description="Disordered" evidence="1">
    <location>
        <begin position="1"/>
        <end position="20"/>
    </location>
</feature>
<accession>A0A2U3JX07</accession>